<dbReference type="EMBL" id="MU864966">
    <property type="protein sequence ID" value="KAK4462843.1"/>
    <property type="molecule type" value="Genomic_DNA"/>
</dbReference>
<evidence type="ECO:0000313" key="3">
    <source>
        <dbReference type="Proteomes" id="UP001321749"/>
    </source>
</evidence>
<feature type="compositionally biased region" description="Polar residues" evidence="1">
    <location>
        <begin position="32"/>
        <end position="56"/>
    </location>
</feature>
<evidence type="ECO:0000313" key="2">
    <source>
        <dbReference type="EMBL" id="KAK4462843.1"/>
    </source>
</evidence>
<proteinExistence type="predicted"/>
<comment type="caution">
    <text evidence="2">The sequence shown here is derived from an EMBL/GenBank/DDBJ whole genome shotgun (WGS) entry which is preliminary data.</text>
</comment>
<accession>A0AAV9HPP3</accession>
<feature type="region of interest" description="Disordered" evidence="1">
    <location>
        <begin position="15"/>
        <end position="67"/>
    </location>
</feature>
<reference evidence="2" key="2">
    <citation type="submission" date="2023-06" db="EMBL/GenBank/DDBJ databases">
        <authorList>
            <consortium name="Lawrence Berkeley National Laboratory"/>
            <person name="Mondo S.J."/>
            <person name="Hensen N."/>
            <person name="Bonometti L."/>
            <person name="Westerberg I."/>
            <person name="Brannstrom I.O."/>
            <person name="Guillou S."/>
            <person name="Cros-Aarteil S."/>
            <person name="Calhoun S."/>
            <person name="Haridas S."/>
            <person name="Kuo A."/>
            <person name="Pangilinan J."/>
            <person name="Riley R."/>
            <person name="Labutti K."/>
            <person name="Andreopoulos B."/>
            <person name="Lipzen A."/>
            <person name="Chen C."/>
            <person name="Yanf M."/>
            <person name="Daum C."/>
            <person name="Ng V."/>
            <person name="Clum A."/>
            <person name="Steindorff A."/>
            <person name="Ohm R."/>
            <person name="Martin F."/>
            <person name="Silar P."/>
            <person name="Natvig D."/>
            <person name="Lalanne C."/>
            <person name="Gautier V."/>
            <person name="Ament-Velasquez S.L."/>
            <person name="Kruys A."/>
            <person name="Hutchinson M.I."/>
            <person name="Powell A.J."/>
            <person name="Barry K."/>
            <person name="Miller A.N."/>
            <person name="Grigoriev I.V."/>
            <person name="Debuchy R."/>
            <person name="Gladieux P."/>
            <person name="Thoren M.H."/>
            <person name="Johannesson H."/>
        </authorList>
    </citation>
    <scope>NUCLEOTIDE SEQUENCE</scope>
    <source>
        <strain evidence="2">PSN324</strain>
    </source>
</reference>
<dbReference type="Proteomes" id="UP001321749">
    <property type="component" value="Unassembled WGS sequence"/>
</dbReference>
<evidence type="ECO:0000256" key="1">
    <source>
        <dbReference type="SAM" id="MobiDB-lite"/>
    </source>
</evidence>
<name>A0AAV9HPP3_9PEZI</name>
<reference evidence="2" key="1">
    <citation type="journal article" date="2023" name="Mol. Phylogenet. Evol.">
        <title>Genome-scale phylogeny and comparative genomics of the fungal order Sordariales.</title>
        <authorList>
            <person name="Hensen N."/>
            <person name="Bonometti L."/>
            <person name="Westerberg I."/>
            <person name="Brannstrom I.O."/>
            <person name="Guillou S."/>
            <person name="Cros-Aarteil S."/>
            <person name="Calhoun S."/>
            <person name="Haridas S."/>
            <person name="Kuo A."/>
            <person name="Mondo S."/>
            <person name="Pangilinan J."/>
            <person name="Riley R."/>
            <person name="LaButti K."/>
            <person name="Andreopoulos B."/>
            <person name="Lipzen A."/>
            <person name="Chen C."/>
            <person name="Yan M."/>
            <person name="Daum C."/>
            <person name="Ng V."/>
            <person name="Clum A."/>
            <person name="Steindorff A."/>
            <person name="Ohm R.A."/>
            <person name="Martin F."/>
            <person name="Silar P."/>
            <person name="Natvig D.O."/>
            <person name="Lalanne C."/>
            <person name="Gautier V."/>
            <person name="Ament-Velasquez S.L."/>
            <person name="Kruys A."/>
            <person name="Hutchinson M.I."/>
            <person name="Powell A.J."/>
            <person name="Barry K."/>
            <person name="Miller A.N."/>
            <person name="Grigoriev I.V."/>
            <person name="Debuchy R."/>
            <person name="Gladieux P."/>
            <person name="Hiltunen Thoren M."/>
            <person name="Johannesson H."/>
        </authorList>
    </citation>
    <scope>NUCLEOTIDE SEQUENCE</scope>
    <source>
        <strain evidence="2">PSN324</strain>
    </source>
</reference>
<keyword evidence="3" id="KW-1185">Reference proteome</keyword>
<sequence>MGNITVDPDGDVILKLEYPNDPFAPEDDGASACTQKPDSNTLAKGDSSLNTSSSPDNAEPKETETTEPVTFCVSSRHLILASPVFKSALTGGWNESVKTEGKFRICSQGWDATALGIFLNAIHCQYKQVPRLLELEMLAKVAVIVDYYAANQAMEILGPIWINGLRSSLSTATCHNRTIALWICVSWVFGDESAFEAATRVAIRHGCSNMTDFNLPIPSRVIEHINRDRKFQVTKVFNGLSGLQRDLLNGSKGCGIECRTMQLGALTRLLSSTSLLHYSPSQEYEALSVSQLLKEVEAAVCPTWYSMFVQKETKPDHYSSNFGGFGASASQPPIQQQLPHKPHECVPPGNAFRATMQSITQEVYWGWFGLSIKSY</sequence>
<protein>
    <recommendedName>
        <fullName evidence="4">BTB domain-containing protein</fullName>
    </recommendedName>
</protein>
<dbReference type="AlphaFoldDB" id="A0AAV9HPP3"/>
<gene>
    <name evidence="2" type="ORF">QBC42DRAFT_266850</name>
</gene>
<organism evidence="2 3">
    <name type="scientific">Cladorrhinum samala</name>
    <dbReference type="NCBI Taxonomy" id="585594"/>
    <lineage>
        <taxon>Eukaryota</taxon>
        <taxon>Fungi</taxon>
        <taxon>Dikarya</taxon>
        <taxon>Ascomycota</taxon>
        <taxon>Pezizomycotina</taxon>
        <taxon>Sordariomycetes</taxon>
        <taxon>Sordariomycetidae</taxon>
        <taxon>Sordariales</taxon>
        <taxon>Podosporaceae</taxon>
        <taxon>Cladorrhinum</taxon>
    </lineage>
</organism>
<evidence type="ECO:0008006" key="4">
    <source>
        <dbReference type="Google" id="ProtNLM"/>
    </source>
</evidence>